<protein>
    <recommendedName>
        <fullName evidence="8">DAGKc domain-containing protein</fullName>
    </recommendedName>
</protein>
<reference evidence="6 7" key="1">
    <citation type="submission" date="2017-06" db="EMBL/GenBank/DDBJ databases">
        <title>Draft genome sequence of a variant of Elsinoe murrayae.</title>
        <authorList>
            <person name="Cheng Q."/>
        </authorList>
    </citation>
    <scope>NUCLEOTIDE SEQUENCE [LARGE SCALE GENOMIC DNA]</scope>
    <source>
        <strain evidence="6 7">CQ-2017a</strain>
    </source>
</reference>
<feature type="domain" description="DUF676" evidence="5">
    <location>
        <begin position="886"/>
        <end position="1030"/>
    </location>
</feature>
<feature type="compositionally biased region" description="Low complexity" evidence="3">
    <location>
        <begin position="1301"/>
        <end position="1313"/>
    </location>
</feature>
<feature type="region of interest" description="Disordered" evidence="3">
    <location>
        <begin position="673"/>
        <end position="709"/>
    </location>
</feature>
<keyword evidence="2" id="KW-0442">Lipid degradation</keyword>
<gene>
    <name evidence="6" type="ORF">CAC42_3295</name>
</gene>
<evidence type="ECO:0000256" key="2">
    <source>
        <dbReference type="ARBA" id="ARBA00022963"/>
    </source>
</evidence>
<keyword evidence="2" id="KW-0443">Lipid metabolism</keyword>
<dbReference type="InterPro" id="IPR017438">
    <property type="entry name" value="ATP-NAD_kinase_N"/>
</dbReference>
<feature type="region of interest" description="Disordered" evidence="3">
    <location>
        <begin position="1173"/>
        <end position="1247"/>
    </location>
</feature>
<dbReference type="FunCoup" id="A0A2K1QG06">
    <property type="interactions" value="20"/>
</dbReference>
<feature type="region of interest" description="Disordered" evidence="3">
    <location>
        <begin position="1401"/>
        <end position="1429"/>
    </location>
</feature>
<feature type="compositionally biased region" description="Basic and acidic residues" evidence="3">
    <location>
        <begin position="743"/>
        <end position="758"/>
    </location>
</feature>
<organism evidence="6 7">
    <name type="scientific">Sphaceloma murrayae</name>
    <dbReference type="NCBI Taxonomy" id="2082308"/>
    <lineage>
        <taxon>Eukaryota</taxon>
        <taxon>Fungi</taxon>
        <taxon>Dikarya</taxon>
        <taxon>Ascomycota</taxon>
        <taxon>Pezizomycotina</taxon>
        <taxon>Dothideomycetes</taxon>
        <taxon>Dothideomycetidae</taxon>
        <taxon>Myriangiales</taxon>
        <taxon>Elsinoaceae</taxon>
        <taxon>Sphaceloma</taxon>
    </lineage>
</organism>
<dbReference type="Pfam" id="PF05057">
    <property type="entry name" value="DUF676"/>
    <property type="match status" value="3"/>
</dbReference>
<dbReference type="OrthoDB" id="5368485at2759"/>
<dbReference type="SUPFAM" id="SSF53474">
    <property type="entry name" value="alpha/beta-Hydrolases"/>
    <property type="match status" value="1"/>
</dbReference>
<dbReference type="Gene3D" id="3.40.50.1820">
    <property type="entry name" value="alpha/beta hydrolase"/>
    <property type="match status" value="1"/>
</dbReference>
<feature type="compositionally biased region" description="Acidic residues" evidence="3">
    <location>
        <begin position="785"/>
        <end position="794"/>
    </location>
</feature>
<feature type="compositionally biased region" description="Basic and acidic residues" evidence="3">
    <location>
        <begin position="690"/>
        <end position="703"/>
    </location>
</feature>
<feature type="compositionally biased region" description="Basic and acidic residues" evidence="3">
    <location>
        <begin position="1462"/>
        <end position="1475"/>
    </location>
</feature>
<proteinExistence type="inferred from homology"/>
<keyword evidence="7" id="KW-1185">Reference proteome</keyword>
<accession>A0A2K1QG06</accession>
<feature type="domain" description="DUF676" evidence="5">
    <location>
        <begin position="783"/>
        <end position="827"/>
    </location>
</feature>
<evidence type="ECO:0000313" key="7">
    <source>
        <dbReference type="Proteomes" id="UP000243797"/>
    </source>
</evidence>
<feature type="domain" description="DUF676" evidence="5">
    <location>
        <begin position="705"/>
        <end position="737"/>
    </location>
</feature>
<feature type="compositionally biased region" description="Basic and acidic residues" evidence="3">
    <location>
        <begin position="1402"/>
        <end position="1424"/>
    </location>
</feature>
<feature type="region of interest" description="Disordered" evidence="3">
    <location>
        <begin position="844"/>
        <end position="875"/>
    </location>
</feature>
<dbReference type="InterPro" id="IPR044294">
    <property type="entry name" value="Lipase-like"/>
</dbReference>
<dbReference type="Proteomes" id="UP000243797">
    <property type="component" value="Unassembled WGS sequence"/>
</dbReference>
<feature type="region of interest" description="Disordered" evidence="3">
    <location>
        <begin position="1523"/>
        <end position="1607"/>
    </location>
</feature>
<dbReference type="InParanoid" id="A0A2K1QG06"/>
<dbReference type="PANTHER" id="PTHR12482">
    <property type="entry name" value="LIPASE ROG1-RELATED-RELATED"/>
    <property type="match status" value="1"/>
</dbReference>
<evidence type="ECO:0008006" key="8">
    <source>
        <dbReference type="Google" id="ProtNLM"/>
    </source>
</evidence>
<feature type="compositionally biased region" description="Polar residues" evidence="3">
    <location>
        <begin position="844"/>
        <end position="854"/>
    </location>
</feature>
<dbReference type="InterPro" id="IPR029058">
    <property type="entry name" value="AB_hydrolase_fold"/>
</dbReference>
<dbReference type="Gene3D" id="3.40.50.10330">
    <property type="entry name" value="Probable inorganic polyphosphate/atp-NAD kinase, domain 1"/>
    <property type="match status" value="1"/>
</dbReference>
<feature type="region of interest" description="Disordered" evidence="3">
    <location>
        <begin position="743"/>
        <end position="794"/>
    </location>
</feature>
<dbReference type="GO" id="GO:0016042">
    <property type="term" value="P:lipid catabolic process"/>
    <property type="evidence" value="ECO:0007669"/>
    <property type="project" value="UniProtKB-KW"/>
</dbReference>
<feature type="compositionally biased region" description="Low complexity" evidence="3">
    <location>
        <begin position="1191"/>
        <end position="1204"/>
    </location>
</feature>
<name>A0A2K1QG06_9PEZI</name>
<dbReference type="PANTHER" id="PTHR12482:SF62">
    <property type="entry name" value="LIPASE ROG1-RELATED"/>
    <property type="match status" value="1"/>
</dbReference>
<feature type="compositionally biased region" description="Basic residues" evidence="3">
    <location>
        <begin position="1535"/>
        <end position="1545"/>
    </location>
</feature>
<dbReference type="InterPro" id="IPR016064">
    <property type="entry name" value="NAD/diacylglycerol_kinase_sf"/>
</dbReference>
<evidence type="ECO:0000256" key="1">
    <source>
        <dbReference type="ARBA" id="ARBA00007920"/>
    </source>
</evidence>
<dbReference type="Pfam" id="PF00781">
    <property type="entry name" value="DAGK_cat"/>
    <property type="match status" value="1"/>
</dbReference>
<dbReference type="InterPro" id="IPR001206">
    <property type="entry name" value="Diacylglycerol_kinase_cat_dom"/>
</dbReference>
<feature type="region of interest" description="Disordered" evidence="3">
    <location>
        <begin position="1069"/>
        <end position="1159"/>
    </location>
</feature>
<dbReference type="InterPro" id="IPR007751">
    <property type="entry name" value="DUF676_lipase-like"/>
</dbReference>
<feature type="compositionally biased region" description="Polar residues" evidence="3">
    <location>
        <begin position="1207"/>
        <end position="1223"/>
    </location>
</feature>
<feature type="compositionally biased region" description="Polar residues" evidence="3">
    <location>
        <begin position="1314"/>
        <end position="1338"/>
    </location>
</feature>
<dbReference type="GO" id="GO:0016301">
    <property type="term" value="F:kinase activity"/>
    <property type="evidence" value="ECO:0007669"/>
    <property type="project" value="InterPro"/>
</dbReference>
<dbReference type="Gene3D" id="2.60.200.40">
    <property type="match status" value="1"/>
</dbReference>
<comment type="similarity">
    <text evidence="1">Belongs to the putative lipase ROG1 family.</text>
</comment>
<feature type="region of interest" description="Disordered" evidence="3">
    <location>
        <begin position="628"/>
        <end position="648"/>
    </location>
</feature>
<evidence type="ECO:0000256" key="3">
    <source>
        <dbReference type="SAM" id="MobiDB-lite"/>
    </source>
</evidence>
<feature type="domain" description="DAGKc" evidence="4">
    <location>
        <begin position="114"/>
        <end position="247"/>
    </location>
</feature>
<evidence type="ECO:0000313" key="6">
    <source>
        <dbReference type="EMBL" id="PNS13802.1"/>
    </source>
</evidence>
<evidence type="ECO:0000259" key="5">
    <source>
        <dbReference type="Pfam" id="PF05057"/>
    </source>
</evidence>
<comment type="caution">
    <text evidence="6">The sequence shown here is derived from an EMBL/GenBank/DDBJ whole genome shotgun (WGS) entry which is preliminary data.</text>
</comment>
<feature type="compositionally biased region" description="Basic and acidic residues" evidence="3">
    <location>
        <begin position="673"/>
        <end position="684"/>
    </location>
</feature>
<feature type="compositionally biased region" description="Polar residues" evidence="3">
    <location>
        <begin position="1139"/>
        <end position="1159"/>
    </location>
</feature>
<dbReference type="SUPFAM" id="SSF111331">
    <property type="entry name" value="NAD kinase/diacylglycerol kinase-like"/>
    <property type="match status" value="1"/>
</dbReference>
<dbReference type="STRING" id="2082308.A0A2K1QG06"/>
<dbReference type="EMBL" id="NKHZ01000094">
    <property type="protein sequence ID" value="PNS13802.1"/>
    <property type="molecule type" value="Genomic_DNA"/>
</dbReference>
<sequence length="1654" mass="180529">MAEVSRGSADGVEGTWMSKEGVGDEKKLAFLQDTEGEPTLRLELDSKEIIGIYPDEADAPSYKVIYLRHESASSSAEEPSARCVVAKGLPPGTIHAFGIKKTMSVLHAQDTQNLVIISIGSGTKQAATFSVSAVRPTLANLDLSSSAKFHTTTSADTIAELTRSTILPMANEGISQNVVLLSGDGGTIDVVNTLYGSNKSPKYKPPTLITLPLGTGNALSNSYKYNSDHTWGLATLVRGTTRPLPTFRVTFSPGARLVVNEGKEDRELIEQDGRPTMFGVVVCSWGLHASLVADSDTAHYRQFGAERFQMVAKELLFPSDGTTHHSYKGTVKVKDPYSKEWEETGGTEHSYVLATLVSNLEKTFTISPDSKTLDGMMRLIRVSATDGTHLMKVMEAAYQDGKHVSMEGVAYREIDGLRIDFAEEEDRWRRVCIDGKIVKTHISTIAVSAGFAAMLLVHQAGSVHVGDVVRYTLTYTPSADRILPSPTHLHVKVKNTSPIPLRAAYLHGPYSLHVSAYPSTFNPHQKVASPPATGVPEFEPFLKAGAHWTCKLTIPEEIRETGATFAGRGSMDSMTQAGMEKEKKSVTWIVEVASQVIFSTSAAVHFEVLVGRDERSLELGFAAVAGHGHGGPGQVQDHKKAARERKRASMKGVYSRAVKLVVEDTEDLWDKPKLPQDVRRERPRSQGGDDGEKRDGEAKEKKDKKQKVHLVVLTHGLHSNLNADMLYMKESIDATVAQARADARERSAKRKADREGRSQSKSFQGTDDVKQDEQAATEALTGGQEELEDDEDEEQVVVRGFNGNAVRTERGIQYLGKRLAKYVLHLTYPSQPYLPIKKTMSQSISSKFGGSQDSKVSERCPPSHQGSTIHHDAEHPNENNQAYQFTSISFIGHSLGGLVQLYAIAYIQKHAPSFFKRIKPVNFVCMASPLLGLSNENPMYVKFALDFGLVGRTGQDLGLTWRAPTLAKSGWSAMGGVFGAGQKEQKEEDPGAKPLLRILPTGPAHQVLHLFRNRTLYSNVVNDGIVPLRTSCLLFLDWKGLGKVDKFRRENGLIGTMVEWGWAEMTGANADRDNSVSPRPNSREFEDSGSNTPTRAGHGETVPQPSETATEEDNTASNVLGPTMGKYLQPRTHNDDNKSSVQESTGPKSASPQQNSNTSSVLNDIWNFFKPAASQTTEKKSPKSVKAIQRAQTLTQEQEEAAAASDSRPSVSRGTTDNPTMRPTKSRPLASRGDSMEHQTSSLAAPPKTSVFEAASDILHPPVPSTQWIIDPSSRPRTIFHDRVYHPSDIPPPPTRRPSRLARSSSSSEQNSSDLRTTPGKSPSLRSTDSNASLNSDQGGMKVEEKIARAYHRDLSWRKVLVKLEPDAHNNMIVRRMFANAYGWPVVKHLCDTHFGDTFSAKTRDEDEPSYDRANVDGRPEKSTGNESEVVAVPNDGETIPLKKKSGEEVAGQTARGGLVTRESELREGRDELGSLDRSAAEIEAIESKHRHDTAAEAWADHFFSGSESDDDDGVYRADGRVGVSFMEASPEKERKRKEKPKMHLLHTGASVPGDGKQRSPDIILSPSEIEGHLTAEPESLSGSERASPVVQAEVGSEPLGSPIDVGLKKDINAAMTDGLDKSEGRDPGIVERVVEATASIEGQAAQGQDNEHT</sequence>
<feature type="region of interest" description="Disordered" evidence="3">
    <location>
        <begin position="1283"/>
        <end position="1341"/>
    </location>
</feature>
<dbReference type="GO" id="GO:0047372">
    <property type="term" value="F:monoacylglycerol lipase activity"/>
    <property type="evidence" value="ECO:0007669"/>
    <property type="project" value="TreeGrafter"/>
</dbReference>
<evidence type="ECO:0000259" key="4">
    <source>
        <dbReference type="Pfam" id="PF00781"/>
    </source>
</evidence>
<feature type="region of interest" description="Disordered" evidence="3">
    <location>
        <begin position="1446"/>
        <end position="1475"/>
    </location>
</feature>